<evidence type="ECO:0000313" key="1">
    <source>
        <dbReference type="EMBL" id="TCK73937.1"/>
    </source>
</evidence>
<accession>A0A4R1L9C4</accession>
<name>A0A4R1L9C4_9BACT</name>
<dbReference type="Proteomes" id="UP000295210">
    <property type="component" value="Unassembled WGS sequence"/>
</dbReference>
<reference evidence="1 2" key="1">
    <citation type="submission" date="2019-03" db="EMBL/GenBank/DDBJ databases">
        <title>Genomic Encyclopedia of Type Strains, Phase IV (KMG-IV): sequencing the most valuable type-strain genomes for metagenomic binning, comparative biology and taxonomic classification.</title>
        <authorList>
            <person name="Goeker M."/>
        </authorList>
    </citation>
    <scope>NUCLEOTIDE SEQUENCE [LARGE SCALE GENOMIC DNA]</scope>
    <source>
        <strain evidence="1 2">DSM 103428</strain>
    </source>
</reference>
<proteinExistence type="predicted"/>
<protein>
    <submittedName>
        <fullName evidence="1">Uncharacterized protein</fullName>
    </submittedName>
</protein>
<gene>
    <name evidence="1" type="ORF">C7378_1557</name>
</gene>
<comment type="caution">
    <text evidence="1">The sequence shown here is derived from an EMBL/GenBank/DDBJ whole genome shotgun (WGS) entry which is preliminary data.</text>
</comment>
<keyword evidence="2" id="KW-1185">Reference proteome</keyword>
<evidence type="ECO:0000313" key="2">
    <source>
        <dbReference type="Proteomes" id="UP000295210"/>
    </source>
</evidence>
<dbReference type="RefSeq" id="WP_165876704.1">
    <property type="nucleotide sequence ID" value="NZ_SMGK01000002.1"/>
</dbReference>
<sequence length="48" mass="5062">MILTRTPLRISALLCAGPQAAAAHDDGGRVTEMSFDYDGSAVLLRNEG</sequence>
<dbReference type="EMBL" id="SMGK01000002">
    <property type="protein sequence ID" value="TCK73937.1"/>
    <property type="molecule type" value="Genomic_DNA"/>
</dbReference>
<organism evidence="1 2">
    <name type="scientific">Acidipila rosea</name>
    <dbReference type="NCBI Taxonomy" id="768535"/>
    <lineage>
        <taxon>Bacteria</taxon>
        <taxon>Pseudomonadati</taxon>
        <taxon>Acidobacteriota</taxon>
        <taxon>Terriglobia</taxon>
        <taxon>Terriglobales</taxon>
        <taxon>Acidobacteriaceae</taxon>
        <taxon>Acidipila</taxon>
    </lineage>
</organism>
<dbReference type="AlphaFoldDB" id="A0A4R1L9C4"/>